<reference evidence="4 5" key="2">
    <citation type="submission" date="2018-08" db="EMBL/GenBank/DDBJ databases">
        <authorList>
            <person name="Laetsch R D."/>
            <person name="Stevens L."/>
            <person name="Kumar S."/>
            <person name="Blaxter L. M."/>
        </authorList>
    </citation>
    <scope>NUCLEOTIDE SEQUENCE [LARGE SCALE GENOMIC DNA]</scope>
</reference>
<dbReference type="EMBL" id="UYRW01005049">
    <property type="protein sequence ID" value="VDM93450.1"/>
    <property type="molecule type" value="Genomic_DNA"/>
</dbReference>
<evidence type="ECO:0000256" key="3">
    <source>
        <dbReference type="SAM" id="Phobius"/>
    </source>
</evidence>
<evidence type="ECO:0000256" key="2">
    <source>
        <dbReference type="SAM" id="MobiDB-lite"/>
    </source>
</evidence>
<evidence type="ECO:0000313" key="5">
    <source>
        <dbReference type="Proteomes" id="UP000271087"/>
    </source>
</evidence>
<keyword evidence="3" id="KW-0472">Membrane</keyword>
<protein>
    <submittedName>
        <fullName evidence="6">Collagen-like protein</fullName>
    </submittedName>
</protein>
<keyword evidence="1" id="KW-0677">Repeat</keyword>
<dbReference type="WBParaSite" id="nOo.2.0.1.t09794-RA">
    <property type="protein sequence ID" value="nOo.2.0.1.t09794-RA"/>
    <property type="gene ID" value="nOo.2.0.1.g09794"/>
</dbReference>
<dbReference type="AlphaFoldDB" id="A0A182ENU1"/>
<feature type="transmembrane region" description="Helical" evidence="3">
    <location>
        <begin position="122"/>
        <end position="139"/>
    </location>
</feature>
<dbReference type="Pfam" id="PF01391">
    <property type="entry name" value="Collagen"/>
    <property type="match status" value="1"/>
</dbReference>
<reference evidence="6" key="1">
    <citation type="submission" date="2016-06" db="UniProtKB">
        <authorList>
            <consortium name="WormBaseParasite"/>
        </authorList>
    </citation>
    <scope>IDENTIFICATION</scope>
</reference>
<name>A0A182ENU1_ONCOC</name>
<evidence type="ECO:0000313" key="6">
    <source>
        <dbReference type="WBParaSite" id="nOo.2.0.1.t09794-RA"/>
    </source>
</evidence>
<gene>
    <name evidence="4" type="ORF">NOO_LOCUS9794</name>
</gene>
<feature type="region of interest" description="Disordered" evidence="2">
    <location>
        <begin position="55"/>
        <end position="115"/>
    </location>
</feature>
<keyword evidence="5" id="KW-1185">Reference proteome</keyword>
<dbReference type="InterPro" id="IPR008160">
    <property type="entry name" value="Collagen"/>
</dbReference>
<accession>A0A182ENU1</accession>
<organism evidence="6">
    <name type="scientific">Onchocerca ochengi</name>
    <name type="common">Filarial nematode worm</name>
    <dbReference type="NCBI Taxonomy" id="42157"/>
    <lineage>
        <taxon>Eukaryota</taxon>
        <taxon>Metazoa</taxon>
        <taxon>Ecdysozoa</taxon>
        <taxon>Nematoda</taxon>
        <taxon>Chromadorea</taxon>
        <taxon>Rhabditida</taxon>
        <taxon>Spirurina</taxon>
        <taxon>Spiruromorpha</taxon>
        <taxon>Filarioidea</taxon>
        <taxon>Onchocercidae</taxon>
        <taxon>Onchocerca</taxon>
    </lineage>
</organism>
<dbReference type="Proteomes" id="UP000271087">
    <property type="component" value="Unassembled WGS sequence"/>
</dbReference>
<sequence>MITASKSSNSEDIKVTVKATEQIIPTSKTFTTTAAVQITESEAISNIAMTKQTISGQELGEGSKAPSVPNEFIGDDGDIGPPGSPGPRGPQGPQGDRGPRGKKGPQGDPGPPGGHSISLSHGIFLLVIPLFNIIYFGAIP</sequence>
<proteinExistence type="predicted"/>
<evidence type="ECO:0000256" key="1">
    <source>
        <dbReference type="ARBA" id="ARBA00022737"/>
    </source>
</evidence>
<keyword evidence="3" id="KW-1133">Transmembrane helix</keyword>
<evidence type="ECO:0000313" key="4">
    <source>
        <dbReference type="EMBL" id="VDM93450.1"/>
    </source>
</evidence>
<keyword evidence="3" id="KW-0812">Transmembrane</keyword>